<keyword evidence="4" id="KW-1185">Reference proteome</keyword>
<dbReference type="KEGG" id="cthr:CTHT_0012190"/>
<feature type="compositionally biased region" description="Acidic residues" evidence="1">
    <location>
        <begin position="246"/>
        <end position="259"/>
    </location>
</feature>
<dbReference type="AlphaFoldDB" id="G0S134"/>
<dbReference type="GeneID" id="18255257"/>
<dbReference type="HOGENOM" id="CLU_048908_0_0_1"/>
<gene>
    <name evidence="3" type="ORF">CTHT_0012190</name>
</gene>
<dbReference type="Gene3D" id="1.10.10.1210">
    <property type="entry name" value="MAGE homology domain, winged helix WH2 motif"/>
    <property type="match status" value="1"/>
</dbReference>
<dbReference type="PANTHER" id="PTHR11736:SF14">
    <property type="entry name" value="NSE3 HOMOLOG, SMC5-SMC6 COMPLEX COMPONENT"/>
    <property type="match status" value="1"/>
</dbReference>
<feature type="region of interest" description="Disordered" evidence="1">
    <location>
        <begin position="224"/>
        <end position="281"/>
    </location>
</feature>
<organism evidence="4">
    <name type="scientific">Chaetomium thermophilum (strain DSM 1495 / CBS 144.50 / IMI 039719)</name>
    <name type="common">Thermochaetoides thermophila</name>
    <dbReference type="NCBI Taxonomy" id="759272"/>
    <lineage>
        <taxon>Eukaryota</taxon>
        <taxon>Fungi</taxon>
        <taxon>Dikarya</taxon>
        <taxon>Ascomycota</taxon>
        <taxon>Pezizomycotina</taxon>
        <taxon>Sordariomycetes</taxon>
        <taxon>Sordariomycetidae</taxon>
        <taxon>Sordariales</taxon>
        <taxon>Chaetomiaceae</taxon>
        <taxon>Thermochaetoides</taxon>
    </lineage>
</organism>
<dbReference type="Proteomes" id="UP000008066">
    <property type="component" value="Unassembled WGS sequence"/>
</dbReference>
<dbReference type="GO" id="GO:0006281">
    <property type="term" value="P:DNA repair"/>
    <property type="evidence" value="ECO:0007669"/>
    <property type="project" value="TreeGrafter"/>
</dbReference>
<dbReference type="SMART" id="SM01373">
    <property type="entry name" value="MAGE"/>
    <property type="match status" value="1"/>
</dbReference>
<dbReference type="OrthoDB" id="205198at2759"/>
<protein>
    <recommendedName>
        <fullName evidence="2">MAGE domain-containing protein</fullName>
    </recommendedName>
</protein>
<dbReference type="InterPro" id="IPR002190">
    <property type="entry name" value="MHD_dom"/>
</dbReference>
<dbReference type="STRING" id="759272.G0S134"/>
<name>G0S134_CHATD</name>
<evidence type="ECO:0000256" key="1">
    <source>
        <dbReference type="SAM" id="MobiDB-lite"/>
    </source>
</evidence>
<dbReference type="RefSeq" id="XP_006691736.1">
    <property type="nucleotide sequence ID" value="XM_006691673.1"/>
</dbReference>
<dbReference type="EMBL" id="GL988039">
    <property type="protein sequence ID" value="EGS22744.1"/>
    <property type="molecule type" value="Genomic_DNA"/>
</dbReference>
<dbReference type="InterPro" id="IPR037445">
    <property type="entry name" value="MAGE"/>
</dbReference>
<dbReference type="OMA" id="GVEEHIN"/>
<evidence type="ECO:0000259" key="2">
    <source>
        <dbReference type="SMART" id="SM01373"/>
    </source>
</evidence>
<dbReference type="InterPro" id="IPR041899">
    <property type="entry name" value="MAGE_WH2"/>
</dbReference>
<evidence type="ECO:0000313" key="4">
    <source>
        <dbReference type="Proteomes" id="UP000008066"/>
    </source>
</evidence>
<feature type="domain" description="MAGE" evidence="2">
    <location>
        <begin position="1"/>
        <end position="199"/>
    </location>
</feature>
<dbReference type="eggNOG" id="KOG4562">
    <property type="taxonomic scope" value="Eukaryota"/>
</dbReference>
<accession>G0S134</accession>
<dbReference type="GO" id="GO:0005634">
    <property type="term" value="C:nucleus"/>
    <property type="evidence" value="ECO:0007669"/>
    <property type="project" value="TreeGrafter"/>
</dbReference>
<sequence length="281" mass="31869">MSRSRQTARGDEDEYMVDVDGDETMGDVAQEQLRTTFGMEMVELPIRDKALMTADQKRRAAKSQSQKEQTSNAWVLVSILPDPYKKPEIISPSKVQSADGEAAYVALYTTIISIITLSGGELSDPRLRRHLTRLNIAKNMPSLNPNNRHTPTEATDVLLQRMVKQGYLVKSDANGMGDEDSITWHVGPRGKVEVGKEEIAAFIRTVYGGSTDELEEQLRRSLKVKEKNPHVQQAAVRREQPREPREEEEVVEEPEEPEPEPSTQQRRRGRQTQIEMDEDDE</sequence>
<feature type="compositionally biased region" description="Basic and acidic residues" evidence="1">
    <location>
        <begin position="236"/>
        <end position="245"/>
    </location>
</feature>
<evidence type="ECO:0000313" key="3">
    <source>
        <dbReference type="EMBL" id="EGS22744.1"/>
    </source>
</evidence>
<dbReference type="Pfam" id="PF01454">
    <property type="entry name" value="MAGE"/>
    <property type="match status" value="1"/>
</dbReference>
<proteinExistence type="predicted"/>
<dbReference type="PANTHER" id="PTHR11736">
    <property type="entry name" value="MELANOMA-ASSOCIATED ANTIGEN MAGE ANTIGEN"/>
    <property type="match status" value="1"/>
</dbReference>
<reference evidence="3 4" key="1">
    <citation type="journal article" date="2011" name="Cell">
        <title>Insight into structure and assembly of the nuclear pore complex by utilizing the genome of a eukaryotic thermophile.</title>
        <authorList>
            <person name="Amlacher S."/>
            <person name="Sarges P."/>
            <person name="Flemming D."/>
            <person name="van Noort V."/>
            <person name="Kunze R."/>
            <person name="Devos D.P."/>
            <person name="Arumugam M."/>
            <person name="Bork P."/>
            <person name="Hurt E."/>
        </authorList>
    </citation>
    <scope>NUCLEOTIDE SEQUENCE [LARGE SCALE GENOMIC DNA]</scope>
    <source>
        <strain evidence="4">DSM 1495 / CBS 144.50 / IMI 039719</strain>
    </source>
</reference>